<dbReference type="InterPro" id="IPR045122">
    <property type="entry name" value="Csc1-like"/>
</dbReference>
<feature type="domain" description="CSC1/OSCA1-like 7TM region" evidence="3">
    <location>
        <begin position="4"/>
        <end position="97"/>
    </location>
</feature>
<keyword evidence="2" id="KW-0812">Transmembrane</keyword>
<feature type="transmembrane region" description="Helical" evidence="2">
    <location>
        <begin position="120"/>
        <end position="141"/>
    </location>
</feature>
<feature type="transmembrane region" description="Helical" evidence="2">
    <location>
        <begin position="12"/>
        <end position="31"/>
    </location>
</feature>
<dbReference type="InterPro" id="IPR003864">
    <property type="entry name" value="CSC1/OSCA1-like_7TM"/>
</dbReference>
<feature type="region of interest" description="Disordered" evidence="1">
    <location>
        <begin position="178"/>
        <end position="202"/>
    </location>
</feature>
<dbReference type="PANTHER" id="PTHR13018:SF5">
    <property type="entry name" value="RE44586P"/>
    <property type="match status" value="1"/>
</dbReference>
<dbReference type="GeneTree" id="ENSGT00940000159072"/>
<dbReference type="HOGENOM" id="CLU_1122318_0_0_1"/>
<proteinExistence type="predicted"/>
<feature type="transmembrane region" description="Helical" evidence="2">
    <location>
        <begin position="71"/>
        <end position="96"/>
    </location>
</feature>
<dbReference type="GO" id="GO:0005227">
    <property type="term" value="F:calcium-activated cation channel activity"/>
    <property type="evidence" value="ECO:0007669"/>
    <property type="project" value="InterPro"/>
</dbReference>
<organism evidence="4">
    <name type="scientific">Petromyzon marinus</name>
    <name type="common">Sea lamprey</name>
    <dbReference type="NCBI Taxonomy" id="7757"/>
    <lineage>
        <taxon>Eukaryota</taxon>
        <taxon>Metazoa</taxon>
        <taxon>Chordata</taxon>
        <taxon>Craniata</taxon>
        <taxon>Vertebrata</taxon>
        <taxon>Cyclostomata</taxon>
        <taxon>Hyperoartia</taxon>
        <taxon>Petromyzontiformes</taxon>
        <taxon>Petromyzontidae</taxon>
        <taxon>Petromyzon</taxon>
    </lineage>
</organism>
<evidence type="ECO:0000259" key="3">
    <source>
        <dbReference type="Pfam" id="PF02714"/>
    </source>
</evidence>
<dbReference type="PANTHER" id="PTHR13018">
    <property type="entry name" value="PROBABLE MEMBRANE PROTEIN DUF221-RELATED"/>
    <property type="match status" value="1"/>
</dbReference>
<evidence type="ECO:0000256" key="2">
    <source>
        <dbReference type="SAM" id="Phobius"/>
    </source>
</evidence>
<dbReference type="Pfam" id="PF02714">
    <property type="entry name" value="RSN1_7TM"/>
    <property type="match status" value="1"/>
</dbReference>
<reference evidence="4" key="2">
    <citation type="submission" date="2025-09" db="UniProtKB">
        <authorList>
            <consortium name="Ensembl"/>
        </authorList>
    </citation>
    <scope>IDENTIFICATION</scope>
</reference>
<accession>S4R9Q0</accession>
<dbReference type="Ensembl" id="ENSPMAT00000001941.1">
    <property type="protein sequence ID" value="ENSPMAP00000001931.1"/>
    <property type="gene ID" value="ENSPMAG00000001762.1"/>
</dbReference>
<evidence type="ECO:0000313" key="4">
    <source>
        <dbReference type="Ensembl" id="ENSPMAP00000001931.1"/>
    </source>
</evidence>
<reference evidence="4" key="1">
    <citation type="submission" date="2025-08" db="UniProtKB">
        <authorList>
            <consortium name="Ensembl"/>
        </authorList>
    </citation>
    <scope>IDENTIFICATION</scope>
</reference>
<name>S4R9Q0_PETMA</name>
<dbReference type="AlphaFoldDB" id="S4R9Q0"/>
<dbReference type="STRING" id="7757.ENSPMAP00000001931"/>
<evidence type="ECO:0000256" key="1">
    <source>
        <dbReference type="SAM" id="MobiDB-lite"/>
    </source>
</evidence>
<feature type="region of interest" description="Disordered" evidence="1">
    <location>
        <begin position="226"/>
        <end position="248"/>
    </location>
</feature>
<protein>
    <recommendedName>
        <fullName evidence="3">CSC1/OSCA1-like 7TM region domain-containing protein</fullName>
    </recommendedName>
</protein>
<keyword evidence="2" id="KW-1133">Transmembrane helix</keyword>
<dbReference type="GO" id="GO:0005886">
    <property type="term" value="C:plasma membrane"/>
    <property type="evidence" value="ECO:0007669"/>
    <property type="project" value="TreeGrafter"/>
</dbReference>
<sequence length="248" mass="28031">RHRCVFLPDNGAFFVNYVVTAALLGSAARLLRLPELALYGLRLCLARSDAHRHHVRKRCCYEFPYGLEYAWTMCIITVTMSYSVTCPIITPFVLLYSKLTLSARRTLCVLPLPPGLRRPITMFLTEVLGFAGATVLLWLLYKALKRLLRSRQVTHVRLTTHFSRRWWSRPWEWRTTRRTAARGRPQPCRSVPGAGDVTSTSTATGVRASEQLFVAEVLREPTLDLSLADSPSRHSYGSLAPNSPSEAQ</sequence>
<keyword evidence="2" id="KW-0472">Membrane</keyword>